<protein>
    <recommendedName>
        <fullName evidence="1 7">Imidazolonepropionase</fullName>
        <ecNumber evidence="1 7">3.5.2.7</ecNumber>
    </recommendedName>
    <alternativeName>
        <fullName evidence="7">Imidazolone-5-propionate hydrolase</fullName>
    </alternativeName>
</protein>
<dbReference type="Pfam" id="PF01979">
    <property type="entry name" value="Amidohydro_1"/>
    <property type="match status" value="1"/>
</dbReference>
<dbReference type="SUPFAM" id="SSF51556">
    <property type="entry name" value="Metallo-dependent hydrolases"/>
    <property type="match status" value="1"/>
</dbReference>
<dbReference type="PANTHER" id="PTHR42752">
    <property type="entry name" value="IMIDAZOLONEPROPIONASE"/>
    <property type="match status" value="1"/>
</dbReference>
<evidence type="ECO:0000256" key="2">
    <source>
        <dbReference type="ARBA" id="ARBA00022723"/>
    </source>
</evidence>
<feature type="binding site" evidence="7">
    <location>
        <position position="309"/>
    </location>
    <ligand>
        <name>Zn(2+)</name>
        <dbReference type="ChEBI" id="CHEBI:29105"/>
    </ligand>
</feature>
<accession>A0A7C4YIF7</accession>
<dbReference type="SUPFAM" id="SSF51338">
    <property type="entry name" value="Composite domain of metallo-dependent hydrolases"/>
    <property type="match status" value="1"/>
</dbReference>
<evidence type="ECO:0000259" key="8">
    <source>
        <dbReference type="Pfam" id="PF01979"/>
    </source>
</evidence>
<dbReference type="Gene3D" id="2.30.40.10">
    <property type="entry name" value="Urease, subunit C, domain 1"/>
    <property type="match status" value="1"/>
</dbReference>
<feature type="binding site" evidence="7">
    <location>
        <position position="142"/>
    </location>
    <ligand>
        <name>N-formimidoyl-L-glutamate</name>
        <dbReference type="ChEBI" id="CHEBI:58928"/>
    </ligand>
</feature>
<evidence type="ECO:0000313" key="9">
    <source>
        <dbReference type="EMBL" id="HGW91969.1"/>
    </source>
</evidence>
<keyword evidence="2 7" id="KW-0479">Metal-binding</keyword>
<comment type="caution">
    <text evidence="9">The sequence shown here is derived from an EMBL/GenBank/DDBJ whole genome shotgun (WGS) entry which is preliminary data.</text>
</comment>
<feature type="binding site" evidence="7">
    <location>
        <position position="79"/>
    </location>
    <ligand>
        <name>4-imidazolone-5-propanoate</name>
        <dbReference type="ChEBI" id="CHEBI:77893"/>
    </ligand>
</feature>
<feature type="binding site" evidence="7">
    <location>
        <position position="72"/>
    </location>
    <ligand>
        <name>Fe(3+)</name>
        <dbReference type="ChEBI" id="CHEBI:29034"/>
    </ligand>
</feature>
<feature type="binding site" evidence="7">
    <location>
        <position position="142"/>
    </location>
    <ligand>
        <name>4-imidazolone-5-propanoate</name>
        <dbReference type="ChEBI" id="CHEBI:77893"/>
    </ligand>
</feature>
<feature type="binding site" evidence="7">
    <location>
        <position position="313"/>
    </location>
    <ligand>
        <name>N-formimidoyl-L-glutamate</name>
        <dbReference type="ChEBI" id="CHEBI:58928"/>
    </ligand>
</feature>
<evidence type="ECO:0000256" key="5">
    <source>
        <dbReference type="ARBA" id="ARBA00022833"/>
    </source>
</evidence>
<dbReference type="InterPro" id="IPR006680">
    <property type="entry name" value="Amidohydro-rel"/>
</dbReference>
<feature type="binding site" evidence="7">
    <location>
        <position position="238"/>
    </location>
    <ligand>
        <name>4-imidazolone-5-propanoate</name>
        <dbReference type="ChEBI" id="CHEBI:77893"/>
    </ligand>
</feature>
<evidence type="ECO:0000256" key="1">
    <source>
        <dbReference type="ARBA" id="ARBA00012864"/>
    </source>
</evidence>
<dbReference type="InterPro" id="IPR005920">
    <property type="entry name" value="HutI"/>
</dbReference>
<dbReference type="Gene3D" id="3.20.20.140">
    <property type="entry name" value="Metal-dependent hydrolases"/>
    <property type="match status" value="1"/>
</dbReference>
<feature type="binding site" evidence="7">
    <location>
        <position position="72"/>
    </location>
    <ligand>
        <name>Zn(2+)</name>
        <dbReference type="ChEBI" id="CHEBI:29105"/>
    </ligand>
</feature>
<dbReference type="NCBIfam" id="TIGR01224">
    <property type="entry name" value="hutI"/>
    <property type="match status" value="1"/>
</dbReference>
<evidence type="ECO:0000256" key="3">
    <source>
        <dbReference type="ARBA" id="ARBA00022801"/>
    </source>
</evidence>
<dbReference type="GO" id="GO:0008270">
    <property type="term" value="F:zinc ion binding"/>
    <property type="evidence" value="ECO:0007669"/>
    <property type="project" value="UniProtKB-UniRule"/>
</dbReference>
<feature type="binding site" evidence="7">
    <location>
        <position position="70"/>
    </location>
    <ligand>
        <name>Zn(2+)</name>
        <dbReference type="ChEBI" id="CHEBI:29105"/>
    </ligand>
</feature>
<feature type="binding site" evidence="7">
    <location>
        <position position="173"/>
    </location>
    <ligand>
        <name>4-imidazolone-5-propanoate</name>
        <dbReference type="ChEBI" id="CHEBI:77893"/>
    </ligand>
</feature>
<sequence>MMDIVIKNGNILTLEGGIKRGGNIEFKVMRNSDIGIKNGKIVFLGKCNENAKEIIELNGEVVIPGFIDPHTHTLFAGNRANEFDMKIKGKSYMEIRKEGGGIMNTVRKTREAGKEDLKKLLRENLKDMLLWGVTSVEIKSGYGLDRENEIKMLEVINDVKKEFNVYPTFLGAHDFPPERNREDYIQEILGMIPEVSKRGLAKFIDVFCEENVYTKEEARKILVTGREHNLIPKIHADEIKSSGGAEIAGEIGCISADHLIHPSEKGLDMMRDSGTIAVLLPFTSFFLNEKPAPVEKLREKGIPIAIGTDFNPGSSPLKYLPIAGQFASTYLKLSIEETIAGMTINAAFALNIQEKKGSIEIGKDADIVITKYKDYREIVYWFGENPVNNVIKGGEKIE</sequence>
<keyword evidence="3 7" id="KW-0378">Hydrolase</keyword>
<dbReference type="GO" id="GO:0019557">
    <property type="term" value="P:L-histidine catabolic process to glutamate and formate"/>
    <property type="evidence" value="ECO:0007669"/>
    <property type="project" value="UniProtKB-UniPathway"/>
</dbReference>
<feature type="binding site" evidence="7">
    <location>
        <position position="309"/>
    </location>
    <ligand>
        <name>Fe(3+)</name>
        <dbReference type="ChEBI" id="CHEBI:29034"/>
    </ligand>
</feature>
<dbReference type="UniPathway" id="UPA00379">
    <property type="reaction ID" value="UER00551"/>
</dbReference>
<dbReference type="PANTHER" id="PTHR42752:SF1">
    <property type="entry name" value="IMIDAZOLONEPROPIONASE-RELATED"/>
    <property type="match status" value="1"/>
</dbReference>
<gene>
    <name evidence="7" type="primary">hutI</name>
    <name evidence="9" type="ORF">ENV67_05445</name>
</gene>
<evidence type="ECO:0000256" key="6">
    <source>
        <dbReference type="ARBA" id="ARBA00023004"/>
    </source>
</evidence>
<name>A0A7C4YIF7_UNCW3</name>
<proteinExistence type="inferred from homology"/>
<organism evidence="9">
    <name type="scientific">candidate division WOR-3 bacterium</name>
    <dbReference type="NCBI Taxonomy" id="2052148"/>
    <lineage>
        <taxon>Bacteria</taxon>
        <taxon>Bacteria division WOR-3</taxon>
    </lineage>
</organism>
<evidence type="ECO:0000256" key="7">
    <source>
        <dbReference type="HAMAP-Rule" id="MF_00372"/>
    </source>
</evidence>
<feature type="binding site" evidence="7">
    <location>
        <position position="70"/>
    </location>
    <ligand>
        <name>Fe(3+)</name>
        <dbReference type="ChEBI" id="CHEBI:29034"/>
    </ligand>
</feature>
<dbReference type="InterPro" id="IPR032466">
    <property type="entry name" value="Metal_Hydrolase"/>
</dbReference>
<dbReference type="GO" id="GO:0050480">
    <property type="term" value="F:imidazolonepropionase activity"/>
    <property type="evidence" value="ECO:0007669"/>
    <property type="project" value="UniProtKB-UniRule"/>
</dbReference>
<dbReference type="GO" id="GO:0019556">
    <property type="term" value="P:L-histidine catabolic process to glutamate and formamide"/>
    <property type="evidence" value="ECO:0007669"/>
    <property type="project" value="UniProtKB-UniRule"/>
</dbReference>
<dbReference type="CDD" id="cd01296">
    <property type="entry name" value="Imidazolone-5PH"/>
    <property type="match status" value="1"/>
</dbReference>
<dbReference type="FunFam" id="3.20.20.140:FF:000007">
    <property type="entry name" value="Imidazolonepropionase"/>
    <property type="match status" value="1"/>
</dbReference>
<feature type="domain" description="Amidohydrolase-related" evidence="8">
    <location>
        <begin position="61"/>
        <end position="395"/>
    </location>
</feature>
<dbReference type="InterPro" id="IPR011059">
    <property type="entry name" value="Metal-dep_hydrolase_composite"/>
</dbReference>
<keyword evidence="7" id="KW-0963">Cytoplasm</keyword>
<comment type="catalytic activity">
    <reaction evidence="7">
        <text>4-imidazolone-5-propanoate + H2O = N-formimidoyl-L-glutamate</text>
        <dbReference type="Rhea" id="RHEA:23660"/>
        <dbReference type="ChEBI" id="CHEBI:15377"/>
        <dbReference type="ChEBI" id="CHEBI:58928"/>
        <dbReference type="ChEBI" id="CHEBI:77893"/>
        <dbReference type="EC" id="3.5.2.7"/>
    </reaction>
</comment>
<keyword evidence="4 7" id="KW-0369">Histidine metabolism</keyword>
<keyword evidence="5 7" id="KW-0862">Zinc</keyword>
<feature type="binding site" evidence="7">
    <location>
        <position position="314"/>
    </location>
    <ligand>
        <name>4-imidazolone-5-propanoate</name>
        <dbReference type="ChEBI" id="CHEBI:77893"/>
    </ligand>
</feature>
<comment type="function">
    <text evidence="7">Catalyzes the hydrolytic cleavage of the carbon-nitrogen bond in imidazolone-5-propanoate to yield N-formimidoyl-L-glutamate. It is the third step in the universal histidine degradation pathway.</text>
</comment>
<dbReference type="GO" id="GO:0005506">
    <property type="term" value="F:iron ion binding"/>
    <property type="evidence" value="ECO:0007669"/>
    <property type="project" value="UniProtKB-UniRule"/>
</dbReference>
<dbReference type="HAMAP" id="MF_00372">
    <property type="entry name" value="HutI"/>
    <property type="match status" value="1"/>
</dbReference>
<dbReference type="EC" id="3.5.2.7" evidence="1 7"/>
<feature type="binding site" evidence="7">
    <location>
        <position position="311"/>
    </location>
    <ligand>
        <name>N-formimidoyl-L-glutamate</name>
        <dbReference type="ChEBI" id="CHEBI:58928"/>
    </ligand>
</feature>
<reference evidence="9" key="1">
    <citation type="journal article" date="2020" name="mSystems">
        <title>Genome- and Community-Level Interaction Insights into Carbon Utilization and Element Cycling Functions of Hydrothermarchaeota in Hydrothermal Sediment.</title>
        <authorList>
            <person name="Zhou Z."/>
            <person name="Liu Y."/>
            <person name="Xu W."/>
            <person name="Pan J."/>
            <person name="Luo Z.H."/>
            <person name="Li M."/>
        </authorList>
    </citation>
    <scope>NUCLEOTIDE SEQUENCE [LARGE SCALE GENOMIC DNA]</scope>
    <source>
        <strain evidence="9">SpSt-780</strain>
    </source>
</reference>
<dbReference type="AlphaFoldDB" id="A0A7C4YIF7"/>
<keyword evidence="6 7" id="KW-0408">Iron</keyword>
<comment type="cofactor">
    <cofactor evidence="7">
        <name>Zn(2+)</name>
        <dbReference type="ChEBI" id="CHEBI:29105"/>
    </cofactor>
    <cofactor evidence="7">
        <name>Fe(3+)</name>
        <dbReference type="ChEBI" id="CHEBI:29034"/>
    </cofactor>
    <text evidence="7">Binds 1 zinc or iron ion per subunit.</text>
</comment>
<comment type="similarity">
    <text evidence="7">Belongs to the metallo-dependent hydrolases superfamily. HutI family.</text>
</comment>
<feature type="binding site" evidence="7">
    <location>
        <position position="235"/>
    </location>
    <ligand>
        <name>Zn(2+)</name>
        <dbReference type="ChEBI" id="CHEBI:29105"/>
    </ligand>
</feature>
<comment type="pathway">
    <text evidence="7">Amino-acid degradation; L-histidine degradation into L-glutamate; N-formimidoyl-L-glutamate from L-histidine: step 3/3.</text>
</comment>
<dbReference type="GO" id="GO:0005737">
    <property type="term" value="C:cytoplasm"/>
    <property type="evidence" value="ECO:0007669"/>
    <property type="project" value="UniProtKB-SubCell"/>
</dbReference>
<feature type="binding site" evidence="7">
    <location>
        <position position="235"/>
    </location>
    <ligand>
        <name>Fe(3+)</name>
        <dbReference type="ChEBI" id="CHEBI:29034"/>
    </ligand>
</feature>
<comment type="subcellular location">
    <subcellularLocation>
        <location evidence="7">Cytoplasm</location>
    </subcellularLocation>
</comment>
<dbReference type="EMBL" id="DTHG01000068">
    <property type="protein sequence ID" value="HGW91969.1"/>
    <property type="molecule type" value="Genomic_DNA"/>
</dbReference>
<evidence type="ECO:0000256" key="4">
    <source>
        <dbReference type="ARBA" id="ARBA00022808"/>
    </source>
</evidence>